<sequence>MEVPIWQWCLIVIVIIFLAIASHFLGRILCSPRERIADSKAEKKHGPAEADKTAKGGSDQLV</sequence>
<protein>
    <recommendedName>
        <fullName evidence="5">Transmembrane protein</fullName>
    </recommendedName>
</protein>
<keyword evidence="2" id="KW-0812">Transmembrane</keyword>
<keyword evidence="2" id="KW-1133">Transmembrane helix</keyword>
<evidence type="ECO:0000313" key="3">
    <source>
        <dbReference type="EMBL" id="OAP12223.1"/>
    </source>
</evidence>
<dbReference type="AlphaFoldDB" id="A0A178W4D7"/>
<feature type="region of interest" description="Disordered" evidence="1">
    <location>
        <begin position="38"/>
        <end position="62"/>
    </location>
</feature>
<feature type="transmembrane region" description="Helical" evidence="2">
    <location>
        <begin position="6"/>
        <end position="25"/>
    </location>
</feature>
<evidence type="ECO:0000256" key="1">
    <source>
        <dbReference type="SAM" id="MobiDB-lite"/>
    </source>
</evidence>
<dbReference type="Proteomes" id="UP000078284">
    <property type="component" value="Chromosome 1"/>
</dbReference>
<accession>A0A178W4D7</accession>
<keyword evidence="2" id="KW-0472">Membrane</keyword>
<feature type="compositionally biased region" description="Basic and acidic residues" evidence="1">
    <location>
        <begin position="38"/>
        <end position="54"/>
    </location>
</feature>
<gene>
    <name evidence="3" type="ordered locus">AXX17_At1g51750</name>
</gene>
<evidence type="ECO:0008006" key="5">
    <source>
        <dbReference type="Google" id="ProtNLM"/>
    </source>
</evidence>
<name>A0A178W4D7_ARATH</name>
<organism evidence="3 4">
    <name type="scientific">Arabidopsis thaliana</name>
    <name type="common">Mouse-ear cress</name>
    <dbReference type="NCBI Taxonomy" id="3702"/>
    <lineage>
        <taxon>Eukaryota</taxon>
        <taxon>Viridiplantae</taxon>
        <taxon>Streptophyta</taxon>
        <taxon>Embryophyta</taxon>
        <taxon>Tracheophyta</taxon>
        <taxon>Spermatophyta</taxon>
        <taxon>Magnoliopsida</taxon>
        <taxon>eudicotyledons</taxon>
        <taxon>Gunneridae</taxon>
        <taxon>Pentapetalae</taxon>
        <taxon>rosids</taxon>
        <taxon>malvids</taxon>
        <taxon>Brassicales</taxon>
        <taxon>Brassicaceae</taxon>
        <taxon>Camelineae</taxon>
        <taxon>Arabidopsis</taxon>
    </lineage>
</organism>
<comment type="caution">
    <text evidence="3">The sequence shown here is derived from an EMBL/GenBank/DDBJ whole genome shotgun (WGS) entry which is preliminary data.</text>
</comment>
<evidence type="ECO:0000256" key="2">
    <source>
        <dbReference type="SAM" id="Phobius"/>
    </source>
</evidence>
<evidence type="ECO:0000313" key="4">
    <source>
        <dbReference type="Proteomes" id="UP000078284"/>
    </source>
</evidence>
<proteinExistence type="predicted"/>
<dbReference type="EMBL" id="LUHQ01000001">
    <property type="protein sequence ID" value="OAP12223.1"/>
    <property type="molecule type" value="Genomic_DNA"/>
</dbReference>
<reference evidence="4" key="1">
    <citation type="journal article" date="2016" name="Proc. Natl. Acad. Sci. U.S.A.">
        <title>Chromosome-level assembly of Arabidopsis thaliana Ler reveals the extent of translocation and inversion polymorphisms.</title>
        <authorList>
            <person name="Zapata L."/>
            <person name="Ding J."/>
            <person name="Willing E.M."/>
            <person name="Hartwig B."/>
            <person name="Bezdan D."/>
            <person name="Jiao W.B."/>
            <person name="Patel V."/>
            <person name="Velikkakam James G."/>
            <person name="Koornneef M."/>
            <person name="Ossowski S."/>
            <person name="Schneeberger K."/>
        </authorList>
    </citation>
    <scope>NUCLEOTIDE SEQUENCE [LARGE SCALE GENOMIC DNA]</scope>
    <source>
        <strain evidence="4">cv. Landsberg erecta</strain>
    </source>
</reference>